<organism evidence="2 3">
    <name type="scientific">Agathobacter rectalis</name>
    <dbReference type="NCBI Taxonomy" id="39491"/>
    <lineage>
        <taxon>Bacteria</taxon>
        <taxon>Bacillati</taxon>
        <taxon>Bacillota</taxon>
        <taxon>Clostridia</taxon>
        <taxon>Lachnospirales</taxon>
        <taxon>Lachnospiraceae</taxon>
        <taxon>Agathobacter</taxon>
    </lineage>
</organism>
<dbReference type="Proteomes" id="UP000479563">
    <property type="component" value="Unassembled WGS sequence"/>
</dbReference>
<evidence type="ECO:0000313" key="2">
    <source>
        <dbReference type="EMBL" id="MSC61281.1"/>
    </source>
</evidence>
<protein>
    <submittedName>
        <fullName evidence="2">FRG domain-containing protein</fullName>
    </submittedName>
</protein>
<dbReference type="AlphaFoldDB" id="A0A6L5TAQ1"/>
<dbReference type="SMART" id="SM00901">
    <property type="entry name" value="FRG"/>
    <property type="match status" value="1"/>
</dbReference>
<accession>A0A6L5TAQ1</accession>
<dbReference type="InterPro" id="IPR014966">
    <property type="entry name" value="FRG-dom"/>
</dbReference>
<proteinExistence type="predicted"/>
<sequence length="266" mass="31597">MYNIQYIKKIDEILDLFIRQQYNDSIERNRSSYMYRGLPNSTYNLQTSLYRNCNDKQFSIESSILRNFSKYAINEDPLLSSSIWRQMVIGQHHGLPTRLMDWTYSPLIGLHFATAEQDLNQMDQHDCVLWEIDLNEMNCLLPIEFKQVLKKENAYLFTIDMLEKIVSEISDYDEKMGDTAMLLMEPPSIDQRIISQYSYFSIVPRGISDIEKFLAEKTSNTTKYIVDKTLRWRIRDMLDQMNINERILFPGLDGVSAWMKRHYYVK</sequence>
<comment type="caution">
    <text evidence="2">The sequence shown here is derived from an EMBL/GenBank/DDBJ whole genome shotgun (WGS) entry which is preliminary data.</text>
</comment>
<dbReference type="Pfam" id="PF08867">
    <property type="entry name" value="FRG"/>
    <property type="match status" value="1"/>
</dbReference>
<gene>
    <name evidence="2" type="ORF">GKE07_13980</name>
</gene>
<evidence type="ECO:0000313" key="3">
    <source>
        <dbReference type="Proteomes" id="UP000479563"/>
    </source>
</evidence>
<feature type="domain" description="FRG" evidence="1">
    <location>
        <begin position="29"/>
        <end position="130"/>
    </location>
</feature>
<evidence type="ECO:0000259" key="1">
    <source>
        <dbReference type="SMART" id="SM00901"/>
    </source>
</evidence>
<reference evidence="2 3" key="1">
    <citation type="journal article" date="2019" name="Nat. Med.">
        <title>A library of human gut bacterial isolates paired with longitudinal multiomics data enables mechanistic microbiome research.</title>
        <authorList>
            <person name="Poyet M."/>
            <person name="Groussin M."/>
            <person name="Gibbons S.M."/>
            <person name="Avila-Pacheco J."/>
            <person name="Jiang X."/>
            <person name="Kearney S.M."/>
            <person name="Perrotta A.R."/>
            <person name="Berdy B."/>
            <person name="Zhao S."/>
            <person name="Lieberman T.D."/>
            <person name="Swanson P.K."/>
            <person name="Smith M."/>
            <person name="Roesemann S."/>
            <person name="Alexander J.E."/>
            <person name="Rich S.A."/>
            <person name="Livny J."/>
            <person name="Vlamakis H."/>
            <person name="Clish C."/>
            <person name="Bullock K."/>
            <person name="Deik A."/>
            <person name="Scott J."/>
            <person name="Pierce K.A."/>
            <person name="Xavier R.J."/>
            <person name="Alm E.J."/>
        </authorList>
    </citation>
    <scope>NUCLEOTIDE SEQUENCE [LARGE SCALE GENOMIC DNA]</scope>
    <source>
        <strain evidence="2 3">BIOML-A11</strain>
    </source>
</reference>
<dbReference type="EMBL" id="WKQP01000029">
    <property type="protein sequence ID" value="MSC61281.1"/>
    <property type="molecule type" value="Genomic_DNA"/>
</dbReference>
<name>A0A6L5TAQ1_9FIRM</name>
<dbReference type="RefSeq" id="WP_154267455.1">
    <property type="nucleotide sequence ID" value="NZ_WKQP01000029.1"/>
</dbReference>